<dbReference type="AlphaFoldDB" id="A0A4V6HS90"/>
<organism evidence="1 2">
    <name type="scientific">Robinsoniella peoriensis</name>
    <dbReference type="NCBI Taxonomy" id="180332"/>
    <lineage>
        <taxon>Bacteria</taxon>
        <taxon>Bacillati</taxon>
        <taxon>Bacillota</taxon>
        <taxon>Clostridia</taxon>
        <taxon>Lachnospirales</taxon>
        <taxon>Lachnospiraceae</taxon>
        <taxon>Robinsoniella</taxon>
    </lineage>
</organism>
<sequence length="50" mass="5928">MKLSDREKLSAYMGKSKETKAFTFTAEILEEEEKIALYKERAEYSRKEGY</sequence>
<comment type="caution">
    <text evidence="1">The sequence shown here is derived from an EMBL/GenBank/DDBJ whole genome shotgun (WGS) entry which is preliminary data.</text>
</comment>
<keyword evidence="2" id="KW-1185">Reference proteome</keyword>
<evidence type="ECO:0000313" key="1">
    <source>
        <dbReference type="EMBL" id="TLD02038.1"/>
    </source>
</evidence>
<accession>A0A4V6HS90</accession>
<reference evidence="1 2" key="1">
    <citation type="journal article" date="2019" name="Anaerobe">
        <title>Detection of Robinsoniella peoriensis in multiple bone samples of a trauma patient.</title>
        <authorList>
            <person name="Schrottner P."/>
            <person name="Hartwich K."/>
            <person name="Bunk B."/>
            <person name="Schober I."/>
            <person name="Helbig S."/>
            <person name="Rudolph W.W."/>
            <person name="Gunzer F."/>
        </authorList>
    </citation>
    <scope>NUCLEOTIDE SEQUENCE [LARGE SCALE GENOMIC DNA]</scope>
    <source>
        <strain evidence="1 2">DSM 106044</strain>
    </source>
</reference>
<protein>
    <submittedName>
        <fullName evidence="1">Uncharacterized protein</fullName>
    </submittedName>
</protein>
<dbReference type="RefSeq" id="WP_161597283.1">
    <property type="nucleotide sequence ID" value="NZ_QGQD01000023.1"/>
</dbReference>
<proteinExistence type="predicted"/>
<name>A0A4V6HS90_9FIRM</name>
<evidence type="ECO:0000313" key="2">
    <source>
        <dbReference type="Proteomes" id="UP000306509"/>
    </source>
</evidence>
<gene>
    <name evidence="1" type="ORF">DSM106044_01075</name>
</gene>
<dbReference type="Proteomes" id="UP000306509">
    <property type="component" value="Unassembled WGS sequence"/>
</dbReference>
<dbReference type="EMBL" id="QGQD01000023">
    <property type="protein sequence ID" value="TLD02038.1"/>
    <property type="molecule type" value="Genomic_DNA"/>
</dbReference>